<evidence type="ECO:0000313" key="7">
    <source>
        <dbReference type="EMBL" id="MTH60774.1"/>
    </source>
</evidence>
<dbReference type="AlphaFoldDB" id="A0A844HQS7"/>
<evidence type="ECO:0000256" key="4">
    <source>
        <dbReference type="ARBA" id="ARBA00022898"/>
    </source>
</evidence>
<dbReference type="InterPro" id="IPR043132">
    <property type="entry name" value="BCAT-like_C"/>
</dbReference>
<dbReference type="Proteomes" id="UP000449846">
    <property type="component" value="Unassembled WGS sequence"/>
</dbReference>
<dbReference type="Gene3D" id="3.30.470.10">
    <property type="match status" value="1"/>
</dbReference>
<comment type="caution">
    <text evidence="7">The sequence shown here is derived from an EMBL/GenBank/DDBJ whole genome shotgun (WGS) entry which is preliminary data.</text>
</comment>
<comment type="similarity">
    <text evidence="2 5">Belongs to the class-IV pyridoxal-phosphate-dependent aminotransferase family.</text>
</comment>
<dbReference type="SUPFAM" id="SSF56752">
    <property type="entry name" value="D-aminoacid aminotransferase-like PLP-dependent enzymes"/>
    <property type="match status" value="1"/>
</dbReference>
<dbReference type="InterPro" id="IPR018300">
    <property type="entry name" value="Aminotrans_IV_CS"/>
</dbReference>
<dbReference type="InterPro" id="IPR036038">
    <property type="entry name" value="Aminotransferase-like"/>
</dbReference>
<dbReference type="PROSITE" id="PS00770">
    <property type="entry name" value="AA_TRANSFER_CLASS_4"/>
    <property type="match status" value="1"/>
</dbReference>
<dbReference type="EMBL" id="WMIG01000010">
    <property type="protein sequence ID" value="MTH60774.1"/>
    <property type="molecule type" value="Genomic_DNA"/>
</dbReference>
<dbReference type="InterPro" id="IPR043131">
    <property type="entry name" value="BCAT-like_N"/>
</dbReference>
<evidence type="ECO:0000256" key="5">
    <source>
        <dbReference type="RuleBase" id="RU004106"/>
    </source>
</evidence>
<name>A0A844HQS7_9RHOB</name>
<proteinExistence type="inferred from homology"/>
<dbReference type="InterPro" id="IPR001544">
    <property type="entry name" value="Aminotrans_IV"/>
</dbReference>
<dbReference type="NCBIfam" id="NF005729">
    <property type="entry name" value="PRK07546.1-3"/>
    <property type="match status" value="1"/>
</dbReference>
<dbReference type="NCBIfam" id="NF005731">
    <property type="entry name" value="PRK07546.1-5"/>
    <property type="match status" value="1"/>
</dbReference>
<dbReference type="GO" id="GO:0008483">
    <property type="term" value="F:transaminase activity"/>
    <property type="evidence" value="ECO:0007669"/>
    <property type="project" value="UniProtKB-KW"/>
</dbReference>
<keyword evidence="4 6" id="KW-0663">Pyridoxal phosphate</keyword>
<dbReference type="RefSeq" id="WP_155040716.1">
    <property type="nucleotide sequence ID" value="NZ_JBHGCD010000017.1"/>
</dbReference>
<organism evidence="7 8">
    <name type="scientific">Paracoccus litorisediminis</name>
    <dbReference type="NCBI Taxonomy" id="2006130"/>
    <lineage>
        <taxon>Bacteria</taxon>
        <taxon>Pseudomonadati</taxon>
        <taxon>Pseudomonadota</taxon>
        <taxon>Alphaproteobacteria</taxon>
        <taxon>Rhodobacterales</taxon>
        <taxon>Paracoccaceae</taxon>
        <taxon>Paracoccus</taxon>
    </lineage>
</organism>
<evidence type="ECO:0000313" key="8">
    <source>
        <dbReference type="Proteomes" id="UP000449846"/>
    </source>
</evidence>
<evidence type="ECO:0000256" key="3">
    <source>
        <dbReference type="ARBA" id="ARBA00014472"/>
    </source>
</evidence>
<evidence type="ECO:0000256" key="6">
    <source>
        <dbReference type="RuleBase" id="RU004516"/>
    </source>
</evidence>
<gene>
    <name evidence="7" type="ORF">GL300_16285</name>
</gene>
<reference evidence="7 8" key="1">
    <citation type="submission" date="2019-11" db="EMBL/GenBank/DDBJ databases">
        <authorList>
            <person name="Dong K."/>
        </authorList>
    </citation>
    <scope>NUCLEOTIDE SEQUENCE [LARGE SCALE GENOMIC DNA]</scope>
    <source>
        <strain evidence="7 8">NBRC 112902</strain>
    </source>
</reference>
<dbReference type="Pfam" id="PF01063">
    <property type="entry name" value="Aminotran_4"/>
    <property type="match status" value="1"/>
</dbReference>
<comment type="cofactor">
    <cofactor evidence="1 6">
        <name>pyridoxal 5'-phosphate</name>
        <dbReference type="ChEBI" id="CHEBI:597326"/>
    </cofactor>
</comment>
<keyword evidence="7" id="KW-0808">Transferase</keyword>
<keyword evidence="7" id="KW-0032">Aminotransferase</keyword>
<accession>A0A844HQS7</accession>
<evidence type="ECO:0000256" key="2">
    <source>
        <dbReference type="ARBA" id="ARBA00009320"/>
    </source>
</evidence>
<sequence>MGGSPVENPFHGSGPDLKLIETLLWDGSDLIRLPRHLARLSQSATRLGWRCDPVAAETALRQAAPVGPARMRLTLDALGAVNVTTGALVPTPPLWRVALADARISSDNPWLSVKSTHRALYDQSRAALPPGIDELAFLNERNEICEGTITNIFYDLGDGLYTPPLTCGLLPGVLRGEMLALGQCRERVLHLSELPRARIWMGNSLRGLIPAELT</sequence>
<keyword evidence="8" id="KW-1185">Reference proteome</keyword>
<evidence type="ECO:0000256" key="1">
    <source>
        <dbReference type="ARBA" id="ARBA00001933"/>
    </source>
</evidence>
<dbReference type="OrthoDB" id="9809239at2"/>
<protein>
    <recommendedName>
        <fullName evidence="3">Probable branched-chain-amino-acid aminotransferase</fullName>
    </recommendedName>
</protein>
<dbReference type="Gene3D" id="3.20.10.10">
    <property type="entry name" value="D-amino Acid Aminotransferase, subunit A, domain 2"/>
    <property type="match status" value="1"/>
</dbReference>